<feature type="compositionally biased region" description="Basic residues" evidence="1">
    <location>
        <begin position="107"/>
        <end position="117"/>
    </location>
</feature>
<comment type="caution">
    <text evidence="4">The sequence shown here is derived from an EMBL/GenBank/DDBJ whole genome shotgun (WGS) entry which is preliminary data.</text>
</comment>
<dbReference type="Pfam" id="PF13202">
    <property type="entry name" value="EF-hand_5"/>
    <property type="match status" value="3"/>
</dbReference>
<evidence type="ECO:0000313" key="4">
    <source>
        <dbReference type="EMBL" id="GAY20649.1"/>
    </source>
</evidence>
<dbReference type="EMBL" id="BEWI01000031">
    <property type="protein sequence ID" value="GAY20649.1"/>
    <property type="molecule type" value="Genomic_DNA"/>
</dbReference>
<keyword evidence="2" id="KW-0732">Signal</keyword>
<evidence type="ECO:0000256" key="1">
    <source>
        <dbReference type="SAM" id="MobiDB-lite"/>
    </source>
</evidence>
<protein>
    <recommendedName>
        <fullName evidence="3">EF-hand domain-containing protein</fullName>
    </recommendedName>
</protein>
<dbReference type="Proteomes" id="UP000221538">
    <property type="component" value="Unassembled WGS sequence"/>
</dbReference>
<feature type="region of interest" description="Disordered" evidence="1">
    <location>
        <begin position="77"/>
        <end position="126"/>
    </location>
</feature>
<feature type="chain" id="PRO_5012177627" description="EF-hand domain-containing protein" evidence="2">
    <location>
        <begin position="26"/>
        <end position="190"/>
    </location>
</feature>
<feature type="signal peptide" evidence="2">
    <location>
        <begin position="1"/>
        <end position="25"/>
    </location>
</feature>
<accession>A0A292ZCT6</accession>
<sequence length="190" mass="20567">MKKLTRNVLLGMSLSAMAFAGSAYAEQGKGDGVTKRTEVETRSVAMFTRMDVNKDGKIDQADRAARLAAQFDRLDTDKSGQISREEFSARRQRQDGASAADAGEGGRHHRWGGRGRGGHGGMMLGHMADADKDGAVTQAEFTAAALARFDRLDANKDGQVTKEERQAARKAMRDQWRAKRQGAPAETPAG</sequence>
<dbReference type="InterPro" id="IPR002048">
    <property type="entry name" value="EF_hand_dom"/>
</dbReference>
<evidence type="ECO:0000259" key="3">
    <source>
        <dbReference type="PROSITE" id="PS50222"/>
    </source>
</evidence>
<feature type="region of interest" description="Disordered" evidence="1">
    <location>
        <begin position="150"/>
        <end position="190"/>
    </location>
</feature>
<reference evidence="4 5" key="2">
    <citation type="journal article" date="2013" name="Environ. Sci. Technol.">
        <title>The 4-tert-butylphenol-utilizing bacterium Sphingobium fuliginis OMI can degrade bisphenols via phenolic ring hydroxylation and meta-cleavage pathway.</title>
        <authorList>
            <person name="Ogata Y."/>
            <person name="Goda S."/>
            <person name="Toyama T."/>
            <person name="Sei K."/>
            <person name="Ike M."/>
        </authorList>
    </citation>
    <scope>NUCLEOTIDE SEQUENCE [LARGE SCALE GENOMIC DNA]</scope>
    <source>
        <strain evidence="4 5">OMI</strain>
    </source>
</reference>
<dbReference type="RefSeq" id="WP_052628308.1">
    <property type="nucleotide sequence ID" value="NZ_BEWI01000031.1"/>
</dbReference>
<dbReference type="InterPro" id="IPR011992">
    <property type="entry name" value="EF-hand-dom_pair"/>
</dbReference>
<dbReference type="SMART" id="SM00054">
    <property type="entry name" value="EFh"/>
    <property type="match status" value="2"/>
</dbReference>
<feature type="compositionally biased region" description="Basic and acidic residues" evidence="1">
    <location>
        <begin position="77"/>
        <end position="94"/>
    </location>
</feature>
<feature type="compositionally biased region" description="Basic and acidic residues" evidence="1">
    <location>
        <begin position="150"/>
        <end position="177"/>
    </location>
</feature>
<gene>
    <name evidence="4" type="ORF">SFOMI_1179</name>
</gene>
<evidence type="ECO:0000313" key="5">
    <source>
        <dbReference type="Proteomes" id="UP000221538"/>
    </source>
</evidence>
<proteinExistence type="predicted"/>
<dbReference type="Gene3D" id="1.10.238.10">
    <property type="entry name" value="EF-hand"/>
    <property type="match status" value="2"/>
</dbReference>
<evidence type="ECO:0000256" key="2">
    <source>
        <dbReference type="SAM" id="SignalP"/>
    </source>
</evidence>
<organism evidence="4 5">
    <name type="scientific">Sphingobium fuliginis (strain ATCC 27551)</name>
    <dbReference type="NCBI Taxonomy" id="336203"/>
    <lineage>
        <taxon>Bacteria</taxon>
        <taxon>Pseudomonadati</taxon>
        <taxon>Pseudomonadota</taxon>
        <taxon>Alphaproteobacteria</taxon>
        <taxon>Sphingomonadales</taxon>
        <taxon>Sphingomonadaceae</taxon>
        <taxon>Sphingobium</taxon>
    </lineage>
</organism>
<feature type="domain" description="EF-hand" evidence="3">
    <location>
        <begin position="62"/>
        <end position="97"/>
    </location>
</feature>
<reference evidence="4 5" key="1">
    <citation type="journal article" date="2013" name="Biodegradation">
        <title>Occurrence of 4-tert-butylphenol (4-t-BP) biodegradation in an aquatic sample caused by the presence of Spirodela polyrrhiza and isolation of a 4-t-BP-utilizing bacterium.</title>
        <authorList>
            <person name="Ogata Y."/>
            <person name="Toyama T."/>
            <person name="Yu N."/>
            <person name="Wang X."/>
            <person name="Sei K."/>
            <person name="Ike M."/>
        </authorList>
    </citation>
    <scope>NUCLEOTIDE SEQUENCE [LARGE SCALE GENOMIC DNA]</scope>
    <source>
        <strain evidence="4 5">OMI</strain>
    </source>
</reference>
<name>A0A292ZCT6_SPHSA</name>
<dbReference type="InterPro" id="IPR018247">
    <property type="entry name" value="EF_Hand_1_Ca_BS"/>
</dbReference>
<dbReference type="PROSITE" id="PS00018">
    <property type="entry name" value="EF_HAND_1"/>
    <property type="match status" value="1"/>
</dbReference>
<dbReference type="SUPFAM" id="SSF47473">
    <property type="entry name" value="EF-hand"/>
    <property type="match status" value="1"/>
</dbReference>
<dbReference type="PROSITE" id="PS50222">
    <property type="entry name" value="EF_HAND_2"/>
    <property type="match status" value="1"/>
</dbReference>
<dbReference type="GO" id="GO:0005509">
    <property type="term" value="F:calcium ion binding"/>
    <property type="evidence" value="ECO:0007669"/>
    <property type="project" value="InterPro"/>
</dbReference>
<dbReference type="AlphaFoldDB" id="A0A292ZCT6"/>